<feature type="compositionally biased region" description="Polar residues" evidence="3">
    <location>
        <begin position="106"/>
        <end position="116"/>
    </location>
</feature>
<name>A0A9P6C3A7_9AGAR</name>
<feature type="compositionally biased region" description="Acidic residues" evidence="3">
    <location>
        <begin position="341"/>
        <end position="353"/>
    </location>
</feature>
<feature type="compositionally biased region" description="Low complexity" evidence="3">
    <location>
        <begin position="328"/>
        <end position="340"/>
    </location>
</feature>
<reference evidence="5" key="1">
    <citation type="submission" date="2020-11" db="EMBL/GenBank/DDBJ databases">
        <authorList>
            <consortium name="DOE Joint Genome Institute"/>
            <person name="Ahrendt S."/>
            <person name="Riley R."/>
            <person name="Andreopoulos W."/>
            <person name="Labutti K."/>
            <person name="Pangilinan J."/>
            <person name="Ruiz-Duenas F.J."/>
            <person name="Barrasa J.M."/>
            <person name="Sanchez-Garcia M."/>
            <person name="Camarero S."/>
            <person name="Miyauchi S."/>
            <person name="Serrano A."/>
            <person name="Linde D."/>
            <person name="Babiker R."/>
            <person name="Drula E."/>
            <person name="Ayuso-Fernandez I."/>
            <person name="Pacheco R."/>
            <person name="Padilla G."/>
            <person name="Ferreira P."/>
            <person name="Barriuso J."/>
            <person name="Kellner H."/>
            <person name="Castanera R."/>
            <person name="Alfaro M."/>
            <person name="Ramirez L."/>
            <person name="Pisabarro A.G."/>
            <person name="Kuo A."/>
            <person name="Tritt A."/>
            <person name="Lipzen A."/>
            <person name="He G."/>
            <person name="Yan M."/>
            <person name="Ng V."/>
            <person name="Cullen D."/>
            <person name="Martin F."/>
            <person name="Rosso M.-N."/>
            <person name="Henrissat B."/>
            <person name="Hibbett D."/>
            <person name="Martinez A.T."/>
            <person name="Grigoriev I.V."/>
        </authorList>
    </citation>
    <scope>NUCLEOTIDE SEQUENCE</scope>
    <source>
        <strain evidence="5">MF-IS2</strain>
    </source>
</reference>
<accession>A0A9P6C3A7</accession>
<feature type="compositionally biased region" description="Pro residues" evidence="3">
    <location>
        <begin position="318"/>
        <end position="327"/>
    </location>
</feature>
<dbReference type="PROSITE" id="PS50157">
    <property type="entry name" value="ZINC_FINGER_C2H2_2"/>
    <property type="match status" value="2"/>
</dbReference>
<comment type="caution">
    <text evidence="5">The sequence shown here is derived from an EMBL/GenBank/DDBJ whole genome shotgun (WGS) entry which is preliminary data.</text>
</comment>
<dbReference type="GO" id="GO:0008270">
    <property type="term" value="F:zinc ion binding"/>
    <property type="evidence" value="ECO:0007669"/>
    <property type="project" value="UniProtKB-KW"/>
</dbReference>
<dbReference type="PRINTS" id="PR01217">
    <property type="entry name" value="PRICHEXTENSN"/>
</dbReference>
<keyword evidence="1" id="KW-0863">Zinc-finger</keyword>
<evidence type="ECO:0000256" key="1">
    <source>
        <dbReference type="PROSITE-ProRule" id="PRU00042"/>
    </source>
</evidence>
<feature type="compositionally biased region" description="Pro residues" evidence="3">
    <location>
        <begin position="265"/>
        <end position="275"/>
    </location>
</feature>
<feature type="compositionally biased region" description="Basic and acidic residues" evidence="3">
    <location>
        <begin position="141"/>
        <end position="159"/>
    </location>
</feature>
<gene>
    <name evidence="5" type="ORF">P691DRAFT_109548</name>
</gene>
<evidence type="ECO:0000256" key="3">
    <source>
        <dbReference type="SAM" id="MobiDB-lite"/>
    </source>
</evidence>
<feature type="domain" description="C2H2-type" evidence="4">
    <location>
        <begin position="38"/>
        <end position="68"/>
    </location>
</feature>
<dbReference type="OrthoDB" id="8922241at2759"/>
<feature type="region of interest" description="Disordered" evidence="3">
    <location>
        <begin position="106"/>
        <end position="200"/>
    </location>
</feature>
<keyword evidence="2" id="KW-0175">Coiled coil</keyword>
<dbReference type="InterPro" id="IPR013087">
    <property type="entry name" value="Znf_C2H2_type"/>
</dbReference>
<evidence type="ECO:0000313" key="5">
    <source>
        <dbReference type="EMBL" id="KAF9447535.1"/>
    </source>
</evidence>
<evidence type="ECO:0000256" key="2">
    <source>
        <dbReference type="SAM" id="Coils"/>
    </source>
</evidence>
<feature type="region of interest" description="Disordered" evidence="3">
    <location>
        <begin position="213"/>
        <end position="374"/>
    </location>
</feature>
<feature type="coiled-coil region" evidence="2">
    <location>
        <begin position="386"/>
        <end position="418"/>
    </location>
</feature>
<dbReference type="SUPFAM" id="SSF57667">
    <property type="entry name" value="beta-beta-alpha zinc fingers"/>
    <property type="match status" value="1"/>
</dbReference>
<evidence type="ECO:0000259" key="4">
    <source>
        <dbReference type="PROSITE" id="PS50157"/>
    </source>
</evidence>
<sequence length="492" mass="54128">MARADDQSSNSKMHTQAEVATSRRRTAGKSEAYVAPLWPCKINGCGKKFVREADLKRHQRTTKTHSMPSFTCQECDASFTRTDALRRHQKSRHHVVRALSRSTNAFIEESGTTSGETKAPSTSSSRSTRSRSSRSLSPRLSQERAKERSERERRERELPPLETTGPSRYYRQHTATSSPYPPPATPPQSAPVSRPQTHSSSLNAILASPISTPRLHPVNWSYPSPSGQRTTHDGYTAPPPPQPPPSVQSNGHYAPHYRYPAAPDMVPPILGPIHPPLSHRPANLDLKHTRRQNPYPTISTSSTSPSTRETSETSFIPTPSPPPPPPIASTGPVPLSASSYDSDDSESEAEVDELLPSSPEPETETDSSHRIPDIEACIDPATGITAEEVKAAMDAVLKSVQQQELEKEEQQQQQVDGECVVDAHGRARDGIFDARRQQQRSCPSSWSQCPYSTWDWESWTCSSSGCAPRLGERHARGLSLSISFGGSQSPPW</sequence>
<feature type="domain" description="C2H2-type" evidence="4">
    <location>
        <begin position="70"/>
        <end position="98"/>
    </location>
</feature>
<dbReference type="AlphaFoldDB" id="A0A9P6C3A7"/>
<protein>
    <recommendedName>
        <fullName evidence="4">C2H2-type domain-containing protein</fullName>
    </recommendedName>
</protein>
<dbReference type="Proteomes" id="UP000807342">
    <property type="component" value="Unassembled WGS sequence"/>
</dbReference>
<keyword evidence="1" id="KW-0862">Zinc</keyword>
<organism evidence="5 6">
    <name type="scientific">Macrolepiota fuliginosa MF-IS2</name>
    <dbReference type="NCBI Taxonomy" id="1400762"/>
    <lineage>
        <taxon>Eukaryota</taxon>
        <taxon>Fungi</taxon>
        <taxon>Dikarya</taxon>
        <taxon>Basidiomycota</taxon>
        <taxon>Agaricomycotina</taxon>
        <taxon>Agaricomycetes</taxon>
        <taxon>Agaricomycetidae</taxon>
        <taxon>Agaricales</taxon>
        <taxon>Agaricineae</taxon>
        <taxon>Agaricaceae</taxon>
        <taxon>Macrolepiota</taxon>
    </lineage>
</organism>
<feature type="region of interest" description="Disordered" evidence="3">
    <location>
        <begin position="1"/>
        <end position="30"/>
    </location>
</feature>
<dbReference type="Pfam" id="PF00096">
    <property type="entry name" value="zf-C2H2"/>
    <property type="match status" value="2"/>
</dbReference>
<dbReference type="Gene3D" id="3.30.160.60">
    <property type="entry name" value="Classic Zinc Finger"/>
    <property type="match status" value="1"/>
</dbReference>
<dbReference type="PROSITE" id="PS00028">
    <property type="entry name" value="ZINC_FINGER_C2H2_1"/>
    <property type="match status" value="1"/>
</dbReference>
<feature type="compositionally biased region" description="Low complexity" evidence="3">
    <location>
        <begin position="296"/>
        <end position="317"/>
    </location>
</feature>
<evidence type="ECO:0000313" key="6">
    <source>
        <dbReference type="Proteomes" id="UP000807342"/>
    </source>
</evidence>
<keyword evidence="6" id="KW-1185">Reference proteome</keyword>
<keyword evidence="1" id="KW-0479">Metal-binding</keyword>
<dbReference type="InterPro" id="IPR036236">
    <property type="entry name" value="Znf_C2H2_sf"/>
</dbReference>
<proteinExistence type="predicted"/>
<feature type="compositionally biased region" description="Pro residues" evidence="3">
    <location>
        <begin position="237"/>
        <end position="246"/>
    </location>
</feature>
<dbReference type="EMBL" id="MU151195">
    <property type="protein sequence ID" value="KAF9447535.1"/>
    <property type="molecule type" value="Genomic_DNA"/>
</dbReference>
<dbReference type="SMART" id="SM00355">
    <property type="entry name" value="ZnF_C2H2"/>
    <property type="match status" value="2"/>
</dbReference>
<feature type="compositionally biased region" description="Pro residues" evidence="3">
    <location>
        <begin position="179"/>
        <end position="189"/>
    </location>
</feature>